<evidence type="ECO:0000256" key="5">
    <source>
        <dbReference type="ARBA" id="ARBA00023136"/>
    </source>
</evidence>
<dbReference type="GO" id="GO:0016020">
    <property type="term" value="C:membrane"/>
    <property type="evidence" value="ECO:0007669"/>
    <property type="project" value="UniProtKB-SubCell"/>
</dbReference>
<keyword evidence="5" id="KW-0472">Membrane</keyword>
<evidence type="ECO:0000313" key="7">
    <source>
        <dbReference type="RefSeq" id="XP_029645912.1"/>
    </source>
</evidence>
<dbReference type="AlphaFoldDB" id="A0A6P7T6L8"/>
<evidence type="ECO:0000313" key="6">
    <source>
        <dbReference type="Proteomes" id="UP000515154"/>
    </source>
</evidence>
<comment type="similarity">
    <text evidence="2">Belongs to the SMIM7 family.</text>
</comment>
<dbReference type="PANTHER" id="PTHR28622">
    <property type="entry name" value="SMALL INTEGRAL MEMBRANE PROTEIN 7"/>
    <property type="match status" value="1"/>
</dbReference>
<keyword evidence="6" id="KW-1185">Reference proteome</keyword>
<protein>
    <submittedName>
        <fullName evidence="7">Small integral membrane protein 7</fullName>
    </submittedName>
</protein>
<dbReference type="KEGG" id="osn:115219791"/>
<evidence type="ECO:0000256" key="2">
    <source>
        <dbReference type="ARBA" id="ARBA00008578"/>
    </source>
</evidence>
<keyword evidence="3" id="KW-0812">Transmembrane</keyword>
<evidence type="ECO:0000256" key="3">
    <source>
        <dbReference type="ARBA" id="ARBA00022692"/>
    </source>
</evidence>
<keyword evidence="4" id="KW-1133">Transmembrane helix</keyword>
<accession>A0A6P7T6L8</accession>
<evidence type="ECO:0000256" key="1">
    <source>
        <dbReference type="ARBA" id="ARBA00004167"/>
    </source>
</evidence>
<dbReference type="RefSeq" id="XP_029645912.1">
    <property type="nucleotide sequence ID" value="XM_029790052.2"/>
</dbReference>
<name>A0A6P7T6L8_9MOLL</name>
<gene>
    <name evidence="7" type="primary">LOC115219791</name>
</gene>
<dbReference type="PANTHER" id="PTHR28622:SF1">
    <property type="entry name" value="SMALL INTEGRAL MEMBRANE PROTEIN 7"/>
    <property type="match status" value="1"/>
</dbReference>
<comment type="subcellular location">
    <subcellularLocation>
        <location evidence="1">Membrane</location>
        <topology evidence="1">Single-pass membrane protein</topology>
    </subcellularLocation>
</comment>
<reference evidence="7" key="1">
    <citation type="submission" date="2025-08" db="UniProtKB">
        <authorList>
            <consortium name="RefSeq"/>
        </authorList>
    </citation>
    <scope>IDENTIFICATION</scope>
</reference>
<dbReference type="Proteomes" id="UP000515154">
    <property type="component" value="Linkage group LG15"/>
</dbReference>
<organism evidence="6 7">
    <name type="scientific">Octopus sinensis</name>
    <name type="common">East Asian common octopus</name>
    <dbReference type="NCBI Taxonomy" id="2607531"/>
    <lineage>
        <taxon>Eukaryota</taxon>
        <taxon>Metazoa</taxon>
        <taxon>Spiralia</taxon>
        <taxon>Lophotrochozoa</taxon>
        <taxon>Mollusca</taxon>
        <taxon>Cephalopoda</taxon>
        <taxon>Coleoidea</taxon>
        <taxon>Octopodiformes</taxon>
        <taxon>Octopoda</taxon>
        <taxon>Incirrata</taxon>
        <taxon>Octopodidae</taxon>
        <taxon>Octopus</taxon>
    </lineage>
</organism>
<dbReference type="InterPro" id="IPR037659">
    <property type="entry name" value="SMIM7"/>
</dbReference>
<sequence>MISDIILFSTLLVNACAVVNFNLKKNKDDLFGASPEPTVGDKIREFLLSLRYFRIFIGLWNVLIMFCMIVLFGN</sequence>
<evidence type="ECO:0000256" key="4">
    <source>
        <dbReference type="ARBA" id="ARBA00022989"/>
    </source>
</evidence>
<proteinExistence type="inferred from homology"/>